<protein>
    <submittedName>
        <fullName evidence="1">Uncharacterized protein</fullName>
    </submittedName>
</protein>
<evidence type="ECO:0000313" key="2">
    <source>
        <dbReference type="Proteomes" id="UP000471465"/>
    </source>
</evidence>
<dbReference type="AlphaFoldDB" id="A0A6N7C0X6"/>
<dbReference type="EMBL" id="VZIZ01000007">
    <property type="protein sequence ID" value="KAF0569565.1"/>
    <property type="molecule type" value="Genomic_DNA"/>
</dbReference>
<comment type="caution">
    <text evidence="1">The sequence shown here is derived from an EMBL/GenBank/DDBJ whole genome shotgun (WGS) entry which is preliminary data.</text>
</comment>
<organism evidence="1 2">
    <name type="scientific">Psychrobacter nivimaris</name>
    <dbReference type="NCBI Taxonomy" id="281738"/>
    <lineage>
        <taxon>Bacteria</taxon>
        <taxon>Pseudomonadati</taxon>
        <taxon>Pseudomonadota</taxon>
        <taxon>Gammaproteobacteria</taxon>
        <taxon>Moraxellales</taxon>
        <taxon>Moraxellaceae</taxon>
        <taxon>Psychrobacter</taxon>
    </lineage>
</organism>
<proteinExistence type="predicted"/>
<reference evidence="1 2" key="1">
    <citation type="submission" date="2019-09" db="EMBL/GenBank/DDBJ databases">
        <title>Draft genome sequence of Psychrobacter nivimaris LAMA 639, in search for biotechnological relevant genes.</title>
        <authorList>
            <person name="Lima A.O.S."/>
            <person name="Staloch B.E.K."/>
            <person name="Freitas R.C."/>
            <person name="Niero H."/>
            <person name="Silva M.A.C."/>
        </authorList>
    </citation>
    <scope>NUCLEOTIDE SEQUENCE [LARGE SCALE GENOMIC DNA]</scope>
    <source>
        <strain evidence="1 2">LAMA 639</strain>
    </source>
</reference>
<dbReference type="RefSeq" id="WP_160021238.1">
    <property type="nucleotide sequence ID" value="NZ_VZIZ01000007.1"/>
</dbReference>
<keyword evidence="2" id="KW-1185">Reference proteome</keyword>
<dbReference type="Proteomes" id="UP000471465">
    <property type="component" value="Unassembled WGS sequence"/>
</dbReference>
<accession>A0A6N7C0X6</accession>
<gene>
    <name evidence="1" type="ORF">FQV37_2591</name>
</gene>
<name>A0A6N7C0X6_9GAMM</name>
<sequence length="76" mass="7964">MSSPNSSKRHKAAMAILARLGTQSLVPIRTSDLTAKPVPTYAPSDKSIIFFDPTDAELDAIYSGRLSGSGKLGGSI</sequence>
<evidence type="ECO:0000313" key="1">
    <source>
        <dbReference type="EMBL" id="KAF0569565.1"/>
    </source>
</evidence>